<gene>
    <name evidence="1" type="ORF">SAMN05216555_10269</name>
</gene>
<evidence type="ECO:0000313" key="2">
    <source>
        <dbReference type="Proteomes" id="UP000182130"/>
    </source>
</evidence>
<proteinExistence type="predicted"/>
<evidence type="ECO:0000313" key="1">
    <source>
        <dbReference type="EMBL" id="SDI36068.1"/>
    </source>
</evidence>
<reference evidence="2" key="1">
    <citation type="submission" date="2016-10" db="EMBL/GenBank/DDBJ databases">
        <authorList>
            <person name="Varghese N."/>
            <person name="Submissions S."/>
        </authorList>
    </citation>
    <scope>NUCLEOTIDE SEQUENCE [LARGE SCALE GENOMIC DNA]</scope>
    <source>
        <strain evidence="2">CGMCC 1.10783</strain>
    </source>
</reference>
<sequence>MPCPRSRLSSLRSLTTCCQSRTRACATGLSKTPATSVACGLHTSPPQLDRLSYPPLRRCWSRRSPRRVTVGPRRTLILRITRDSSGQRLVPIVEFRCTTWTPVERSARWRAARASRSSAKTTGLSSPLHVGVLTPQLGHRSGSSFVWQLVSSSTRCSCLKTQVTQPSISCLLPAGTGGRTASAVSALTRFRFRRLGPIRHCGMSLCPLSSSSRRSALRHC</sequence>
<organism evidence="1 2">
    <name type="scientific">Arthrobacter cupressi</name>
    <dbReference type="NCBI Taxonomy" id="1045773"/>
    <lineage>
        <taxon>Bacteria</taxon>
        <taxon>Bacillati</taxon>
        <taxon>Actinomycetota</taxon>
        <taxon>Actinomycetes</taxon>
        <taxon>Micrococcales</taxon>
        <taxon>Micrococcaceae</taxon>
        <taxon>Arthrobacter</taxon>
    </lineage>
</organism>
<accession>A0A1G8JY33</accession>
<name>A0A1G8JY33_9MICC</name>
<dbReference type="EMBL" id="FNEI01000002">
    <property type="protein sequence ID" value="SDI36068.1"/>
    <property type="molecule type" value="Genomic_DNA"/>
</dbReference>
<dbReference type="Proteomes" id="UP000182130">
    <property type="component" value="Unassembled WGS sequence"/>
</dbReference>
<protein>
    <submittedName>
        <fullName evidence="1">Uncharacterized protein</fullName>
    </submittedName>
</protein>
<dbReference type="AlphaFoldDB" id="A0A1G8JY33"/>
<keyword evidence="2" id="KW-1185">Reference proteome</keyword>